<dbReference type="Proteomes" id="UP000059672">
    <property type="component" value="Chromosome"/>
</dbReference>
<dbReference type="RefSeq" id="WP_068206154.1">
    <property type="nucleotide sequence ID" value="NZ_CP013355.1"/>
</dbReference>
<reference evidence="1 2" key="2">
    <citation type="journal article" date="2016" name="Int. J. Syst. Evol. Microbiol.">
        <title>Lutibacter profundi sp. nov., isolated from a deep-sea hydrothermal system on the Arctic Mid-Ocean Ridge and emended description of the genus Lutibacter.</title>
        <authorList>
            <person name="Le Moine Bauer S."/>
            <person name="Roalkvam I."/>
            <person name="Steen I.H."/>
            <person name="Dahle H."/>
        </authorList>
    </citation>
    <scope>NUCLEOTIDE SEQUENCE [LARGE SCALE GENOMIC DNA]</scope>
    <source>
        <strain evidence="1 2">LP1</strain>
    </source>
</reference>
<name>A0A0X8G577_9FLAO</name>
<accession>A0A0X8G577</accession>
<protein>
    <submittedName>
        <fullName evidence="1">Uncharacterized protein</fullName>
    </submittedName>
</protein>
<organism evidence="1 2">
    <name type="scientific">Lutibacter profundi</name>
    <dbReference type="NCBI Taxonomy" id="1622118"/>
    <lineage>
        <taxon>Bacteria</taxon>
        <taxon>Pseudomonadati</taxon>
        <taxon>Bacteroidota</taxon>
        <taxon>Flavobacteriia</taxon>
        <taxon>Flavobacteriales</taxon>
        <taxon>Flavobacteriaceae</taxon>
        <taxon>Lutibacter</taxon>
    </lineage>
</organism>
<dbReference type="STRING" id="1622118.Lupro_03025"/>
<reference evidence="2" key="1">
    <citation type="submission" date="2015-12" db="EMBL/GenBank/DDBJ databases">
        <title>Complete genome sequence of Lutibacter profundus strain LP1.</title>
        <authorList>
            <person name="Wissuwa J."/>
            <person name="Le Moine Bauer S."/>
            <person name="Stokke R."/>
            <person name="Dahle H."/>
            <person name="Steen I.H."/>
        </authorList>
    </citation>
    <scope>NUCLEOTIDE SEQUENCE [LARGE SCALE GENOMIC DNA]</scope>
    <source>
        <strain evidence="2">LP1</strain>
    </source>
</reference>
<dbReference type="KEGG" id="lut:Lupro_03025"/>
<dbReference type="EMBL" id="CP013355">
    <property type="protein sequence ID" value="AMC10288.1"/>
    <property type="molecule type" value="Genomic_DNA"/>
</dbReference>
<dbReference type="PROSITE" id="PS51257">
    <property type="entry name" value="PROKAR_LIPOPROTEIN"/>
    <property type="match status" value="1"/>
</dbReference>
<gene>
    <name evidence="1" type="ORF">Lupro_03025</name>
</gene>
<evidence type="ECO:0000313" key="2">
    <source>
        <dbReference type="Proteomes" id="UP000059672"/>
    </source>
</evidence>
<proteinExistence type="predicted"/>
<keyword evidence="2" id="KW-1185">Reference proteome</keyword>
<dbReference type="OrthoDB" id="1439281at2"/>
<dbReference type="AlphaFoldDB" id="A0A0X8G577"/>
<sequence length="226" mass="26989">MKKLLLIFTAIGIISCKEKNVVGVWMSYNDRVIDYNKSFVGGQSGYVIDFDNNNWSHMLSDSVKRVNFDFKRKFFQIFPDTTSYDFKIYKKDSIEIELFENTMSVFRPLNLNYKINRTKKQIFDFLTQNKFENIRDSTSIEFSESFHRFDKNKELRLLKGNSFNSPIIGYWYLGEIHQNYFLFFTIDDCLEHNIYQIKSLENDRLLLKKIQENDLIFGLNELKTSL</sequence>
<evidence type="ECO:0000313" key="1">
    <source>
        <dbReference type="EMBL" id="AMC10288.1"/>
    </source>
</evidence>